<reference evidence="2 3" key="1">
    <citation type="submission" date="2020-06" db="EMBL/GenBank/DDBJ databases">
        <authorList>
            <person name="Li R."/>
            <person name="Bekaert M."/>
        </authorList>
    </citation>
    <scope>NUCLEOTIDE SEQUENCE [LARGE SCALE GENOMIC DNA]</scope>
    <source>
        <strain evidence="3">wild</strain>
    </source>
</reference>
<dbReference type="PANTHER" id="PTHR21356">
    <property type="entry name" value="ARMADILLO REPEAT CONTAINING 2"/>
    <property type="match status" value="1"/>
</dbReference>
<feature type="compositionally biased region" description="Low complexity" evidence="1">
    <location>
        <begin position="244"/>
        <end position="259"/>
    </location>
</feature>
<feature type="compositionally biased region" description="Basic and acidic residues" evidence="1">
    <location>
        <begin position="1"/>
        <end position="10"/>
    </location>
</feature>
<gene>
    <name evidence="2" type="ORF">MCOR_9436</name>
</gene>
<dbReference type="OrthoDB" id="247006at2759"/>
<dbReference type="Gene3D" id="1.25.10.10">
    <property type="entry name" value="Leucine-rich Repeat Variant"/>
    <property type="match status" value="2"/>
</dbReference>
<dbReference type="InterPro" id="IPR000225">
    <property type="entry name" value="Armadillo"/>
</dbReference>
<evidence type="ECO:0000313" key="2">
    <source>
        <dbReference type="EMBL" id="CAC5370692.1"/>
    </source>
</evidence>
<dbReference type="InterPro" id="IPR038905">
    <property type="entry name" value="ARMC2"/>
</dbReference>
<dbReference type="Proteomes" id="UP000507470">
    <property type="component" value="Unassembled WGS sequence"/>
</dbReference>
<dbReference type="SUPFAM" id="SSF48371">
    <property type="entry name" value="ARM repeat"/>
    <property type="match status" value="1"/>
</dbReference>
<feature type="compositionally biased region" description="Polar residues" evidence="1">
    <location>
        <begin position="143"/>
        <end position="171"/>
    </location>
</feature>
<feature type="compositionally biased region" description="Low complexity" evidence="1">
    <location>
        <begin position="217"/>
        <end position="231"/>
    </location>
</feature>
<feature type="compositionally biased region" description="Basic and acidic residues" evidence="1">
    <location>
        <begin position="172"/>
        <end position="216"/>
    </location>
</feature>
<dbReference type="SMART" id="SM00185">
    <property type="entry name" value="ARM"/>
    <property type="match status" value="5"/>
</dbReference>
<evidence type="ECO:0000313" key="3">
    <source>
        <dbReference type="Proteomes" id="UP000507470"/>
    </source>
</evidence>
<dbReference type="InterPro" id="IPR016024">
    <property type="entry name" value="ARM-type_fold"/>
</dbReference>
<dbReference type="EMBL" id="CACVKT020001732">
    <property type="protein sequence ID" value="CAC5370692.1"/>
    <property type="molecule type" value="Genomic_DNA"/>
</dbReference>
<feature type="region of interest" description="Disordered" evidence="1">
    <location>
        <begin position="1"/>
        <end position="272"/>
    </location>
</feature>
<sequence>MDQKKNKPERPFYIPPKNVPTPSEIISDAKRSIKNPRSLPTKRPFTPRDERRSLFPTTTCRNPDSRPPSAFSLSSKHFEGPESRPVSGARLIPLDHKPGIISTSFPEETPQIPDLDSSESTCSPLPPKPPTDPNKTHRKYTRNSRLYSGNSVEESTKTVKTSSLTDLSKQVKSPDSEPPKRVNSGPKERTPVEGREETQPIPLEERGEGDGKEMPHRAPSSAAVRSPPRSAGNREDNRVGSGGSKRTSSAGSTGRTGSAGKREIEETPEESSFYTDHIAPLLEKMTVSAKKKEADHVVKFTDELYAILLKENLLGKNCKRRSVILKTIFKILDLDDPKVLLRLARLILSFKVSGNNLTSVCKLVFKVSRNEKNDPQFLKGDILDLLLETVRNTDPVSSSEALIYCVGAIKFMTGNTKIVKELVKKDCIEALANLLIGINKTNRENSKPNDQLGHILVQLTAAMRNLADASSSRERLLNSKGLESLCYVIDTYTADGDLMLNISRIFSKVTLHTDCCMALITQPSAYKSFIHLLNKQQHKADVVVRVCFILGNMTAKNDDARLRLFQENKSMEALLAIMKYYLDRDIKIRSRVKEKETSKQDSSKGNDCEDVLIKTVRVVANMSINEMVGPVLASNHQFVELLLNILECKDVQSSEELSLNTVATINNLSFYNTKTSAITDQQMRIIEVLLKMVLADNMEAMVESSRVFGNLTRQKCVRDYLVENKVDQMMITMLDSGNREVVYIACGVLINFMVDDENRSVLKKDGGIAKLVEVLRDFAKTDWELASMVCQILWNYSVKITSTNSCFGEQESKDLNDVLLELLDRECAFEDLDDEDEEMKHFFQDTWSEDFCPVATQLLQRMESYSSDLEPIENSSPDIFITDSSPDIFRTDSSPDIFITDSSPDIFITDSSPDVASL</sequence>
<dbReference type="PANTHER" id="PTHR21356:SF1">
    <property type="entry name" value="ARMADILLO REPEAT-CONTAINING PROTEIN 2"/>
    <property type="match status" value="1"/>
</dbReference>
<protein>
    <submittedName>
        <fullName evidence="2">ARMC2</fullName>
    </submittedName>
</protein>
<dbReference type="GO" id="GO:0044782">
    <property type="term" value="P:cilium organization"/>
    <property type="evidence" value="ECO:0007669"/>
    <property type="project" value="TreeGrafter"/>
</dbReference>
<evidence type="ECO:0000256" key="1">
    <source>
        <dbReference type="SAM" id="MobiDB-lite"/>
    </source>
</evidence>
<organism evidence="2 3">
    <name type="scientific">Mytilus coruscus</name>
    <name type="common">Sea mussel</name>
    <dbReference type="NCBI Taxonomy" id="42192"/>
    <lineage>
        <taxon>Eukaryota</taxon>
        <taxon>Metazoa</taxon>
        <taxon>Spiralia</taxon>
        <taxon>Lophotrochozoa</taxon>
        <taxon>Mollusca</taxon>
        <taxon>Bivalvia</taxon>
        <taxon>Autobranchia</taxon>
        <taxon>Pteriomorphia</taxon>
        <taxon>Mytilida</taxon>
        <taxon>Mytiloidea</taxon>
        <taxon>Mytilidae</taxon>
        <taxon>Mytilinae</taxon>
        <taxon>Mytilus</taxon>
    </lineage>
</organism>
<proteinExistence type="predicted"/>
<dbReference type="InterPro" id="IPR011989">
    <property type="entry name" value="ARM-like"/>
</dbReference>
<accession>A0A6J8AR73</accession>
<keyword evidence="3" id="KW-1185">Reference proteome</keyword>
<dbReference type="AlphaFoldDB" id="A0A6J8AR73"/>
<name>A0A6J8AR73_MYTCO</name>